<dbReference type="Gramene" id="C.cajan_35030.t">
    <property type="protein sequence ID" value="C.cajan_35030.t.cds1"/>
    <property type="gene ID" value="C.cajan_35030"/>
</dbReference>
<name>A0A151RIJ2_CAJCA</name>
<sequence length="134" mass="15172">MSKDLGGSSPTVDGSNVGNNALSKYDIYIMREKRARSSFVKTKLDHYLEEDVLPRTTDFDILMWWKLNGIKYPTLKAITRDILANPISTVASESTFSISGQILSPHRSRFRWSILEALVCSRSWLWSVETSGNV</sequence>
<organism evidence="2 3">
    <name type="scientific">Cajanus cajan</name>
    <name type="common">Pigeon pea</name>
    <name type="synonym">Cajanus indicus</name>
    <dbReference type="NCBI Taxonomy" id="3821"/>
    <lineage>
        <taxon>Eukaryota</taxon>
        <taxon>Viridiplantae</taxon>
        <taxon>Streptophyta</taxon>
        <taxon>Embryophyta</taxon>
        <taxon>Tracheophyta</taxon>
        <taxon>Spermatophyta</taxon>
        <taxon>Magnoliopsida</taxon>
        <taxon>eudicotyledons</taxon>
        <taxon>Gunneridae</taxon>
        <taxon>Pentapetalae</taxon>
        <taxon>rosids</taxon>
        <taxon>fabids</taxon>
        <taxon>Fabales</taxon>
        <taxon>Fabaceae</taxon>
        <taxon>Papilionoideae</taxon>
        <taxon>50 kb inversion clade</taxon>
        <taxon>NPAAA clade</taxon>
        <taxon>indigoferoid/millettioid clade</taxon>
        <taxon>Phaseoleae</taxon>
        <taxon>Cajanus</taxon>
    </lineage>
</organism>
<dbReference type="PANTHER" id="PTHR23272:SF179">
    <property type="entry name" value="ZINC FINGER BED DOMAIN-CONTAINING PROTEIN RICESLEEPER 2-LIKE ISOFORM X1"/>
    <property type="match status" value="1"/>
</dbReference>
<gene>
    <name evidence="2" type="ORF">KK1_036231</name>
</gene>
<dbReference type="EMBL" id="KQ483720">
    <property type="protein sequence ID" value="KYP42358.1"/>
    <property type="molecule type" value="Genomic_DNA"/>
</dbReference>
<reference evidence="2" key="1">
    <citation type="journal article" date="2012" name="Nat. Biotechnol.">
        <title>Draft genome sequence of pigeonpea (Cajanus cajan), an orphan legume crop of resource-poor farmers.</title>
        <authorList>
            <person name="Varshney R.K."/>
            <person name="Chen W."/>
            <person name="Li Y."/>
            <person name="Bharti A.K."/>
            <person name="Saxena R.K."/>
            <person name="Schlueter J.A."/>
            <person name="Donoghue M.T."/>
            <person name="Azam S."/>
            <person name="Fan G."/>
            <person name="Whaley A.M."/>
            <person name="Farmer A.D."/>
            <person name="Sheridan J."/>
            <person name="Iwata A."/>
            <person name="Tuteja R."/>
            <person name="Penmetsa R.V."/>
            <person name="Wu W."/>
            <person name="Upadhyaya H.D."/>
            <person name="Yang S.P."/>
            <person name="Shah T."/>
            <person name="Saxena K.B."/>
            <person name="Michael T."/>
            <person name="McCombie W.R."/>
            <person name="Yang B."/>
            <person name="Zhang G."/>
            <person name="Yang H."/>
            <person name="Wang J."/>
            <person name="Spillane C."/>
            <person name="Cook D.R."/>
            <person name="May G.D."/>
            <person name="Xu X."/>
            <person name="Jackson S.A."/>
        </authorList>
    </citation>
    <scope>NUCLEOTIDE SEQUENCE [LARGE SCALE GENOMIC DNA]</scope>
</reference>
<dbReference type="PANTHER" id="PTHR23272">
    <property type="entry name" value="BED FINGER-RELATED"/>
    <property type="match status" value="1"/>
</dbReference>
<dbReference type="AlphaFoldDB" id="A0A151RIJ2"/>
<dbReference type="GO" id="GO:0046983">
    <property type="term" value="F:protein dimerization activity"/>
    <property type="evidence" value="ECO:0007669"/>
    <property type="project" value="InterPro"/>
</dbReference>
<dbReference type="InterPro" id="IPR012337">
    <property type="entry name" value="RNaseH-like_sf"/>
</dbReference>
<dbReference type="STRING" id="3821.A0A151RIJ2"/>
<protein>
    <submittedName>
        <fullName evidence="2">AC transposase</fullName>
    </submittedName>
</protein>
<evidence type="ECO:0000259" key="1">
    <source>
        <dbReference type="Pfam" id="PF05699"/>
    </source>
</evidence>
<evidence type="ECO:0000313" key="2">
    <source>
        <dbReference type="EMBL" id="KYP42358.1"/>
    </source>
</evidence>
<accession>A0A151RIJ2</accession>
<feature type="domain" description="HAT C-terminal dimerisation" evidence="1">
    <location>
        <begin position="44"/>
        <end position="125"/>
    </location>
</feature>
<dbReference type="OMA" id="DWICGRE"/>
<keyword evidence="3" id="KW-1185">Reference proteome</keyword>
<dbReference type="SUPFAM" id="SSF53098">
    <property type="entry name" value="Ribonuclease H-like"/>
    <property type="match status" value="1"/>
</dbReference>
<dbReference type="Proteomes" id="UP000075243">
    <property type="component" value="Unassembled WGS sequence"/>
</dbReference>
<proteinExistence type="predicted"/>
<dbReference type="InterPro" id="IPR008906">
    <property type="entry name" value="HATC_C_dom"/>
</dbReference>
<dbReference type="Pfam" id="PF05699">
    <property type="entry name" value="Dimer_Tnp_hAT"/>
    <property type="match status" value="1"/>
</dbReference>
<evidence type="ECO:0000313" key="3">
    <source>
        <dbReference type="Proteomes" id="UP000075243"/>
    </source>
</evidence>